<name>A0A1M6M5I2_9FIRM</name>
<dbReference type="GO" id="GO:0003677">
    <property type="term" value="F:DNA binding"/>
    <property type="evidence" value="ECO:0007669"/>
    <property type="project" value="UniProtKB-UniRule"/>
</dbReference>
<dbReference type="Gene3D" id="1.10.357.10">
    <property type="entry name" value="Tetracycline Repressor, domain 2"/>
    <property type="match status" value="1"/>
</dbReference>
<dbReference type="AlphaFoldDB" id="A0A1M6M5I2"/>
<dbReference type="STRING" id="1121950.SAMN02745243_01362"/>
<evidence type="ECO:0000256" key="2">
    <source>
        <dbReference type="PROSITE-ProRule" id="PRU00335"/>
    </source>
</evidence>
<keyword evidence="1 2" id="KW-0238">DNA-binding</keyword>
<dbReference type="PANTHER" id="PTHR43479:SF7">
    <property type="entry name" value="TETR-FAMILY TRANSCRIPTIONAL REGULATOR"/>
    <property type="match status" value="1"/>
</dbReference>
<evidence type="ECO:0000256" key="1">
    <source>
        <dbReference type="ARBA" id="ARBA00023125"/>
    </source>
</evidence>
<dbReference type="InterPro" id="IPR009057">
    <property type="entry name" value="Homeodomain-like_sf"/>
</dbReference>
<evidence type="ECO:0000313" key="4">
    <source>
        <dbReference type="EMBL" id="SHJ78735.1"/>
    </source>
</evidence>
<reference evidence="4 5" key="1">
    <citation type="submission" date="2016-11" db="EMBL/GenBank/DDBJ databases">
        <authorList>
            <person name="Jaros S."/>
            <person name="Januszkiewicz K."/>
            <person name="Wedrychowicz H."/>
        </authorList>
    </citation>
    <scope>NUCLEOTIDE SEQUENCE [LARGE SCALE GENOMIC DNA]</scope>
    <source>
        <strain evidence="4 5">DSM 15480</strain>
    </source>
</reference>
<keyword evidence="5" id="KW-1185">Reference proteome</keyword>
<protein>
    <submittedName>
        <fullName evidence="4">Transcriptional regulator, TetR family</fullName>
    </submittedName>
</protein>
<dbReference type="EMBL" id="FQZY01000017">
    <property type="protein sequence ID" value="SHJ78735.1"/>
    <property type="molecule type" value="Genomic_DNA"/>
</dbReference>
<accession>A0A1M6M5I2</accession>
<dbReference type="Proteomes" id="UP000184301">
    <property type="component" value="Unassembled WGS sequence"/>
</dbReference>
<organism evidence="4 5">
    <name type="scientific">Hespellia stercorisuis DSM 15480</name>
    <dbReference type="NCBI Taxonomy" id="1121950"/>
    <lineage>
        <taxon>Bacteria</taxon>
        <taxon>Bacillati</taxon>
        <taxon>Bacillota</taxon>
        <taxon>Clostridia</taxon>
        <taxon>Lachnospirales</taxon>
        <taxon>Lachnospiraceae</taxon>
        <taxon>Hespellia</taxon>
    </lineage>
</organism>
<dbReference type="RefSeq" id="WP_073107343.1">
    <property type="nucleotide sequence ID" value="NZ_FQZY01000017.1"/>
</dbReference>
<dbReference type="PROSITE" id="PS50977">
    <property type="entry name" value="HTH_TETR_2"/>
    <property type="match status" value="1"/>
</dbReference>
<dbReference type="SUPFAM" id="SSF46689">
    <property type="entry name" value="Homeodomain-like"/>
    <property type="match status" value="1"/>
</dbReference>
<feature type="DNA-binding region" description="H-T-H motif" evidence="2">
    <location>
        <begin position="29"/>
        <end position="48"/>
    </location>
</feature>
<dbReference type="InterPro" id="IPR050624">
    <property type="entry name" value="HTH-type_Tx_Regulator"/>
</dbReference>
<feature type="domain" description="HTH tetR-type" evidence="3">
    <location>
        <begin position="6"/>
        <end position="66"/>
    </location>
</feature>
<dbReference type="PANTHER" id="PTHR43479">
    <property type="entry name" value="ACREF/ENVCD OPERON REPRESSOR-RELATED"/>
    <property type="match status" value="1"/>
</dbReference>
<gene>
    <name evidence="4" type="ORF">SAMN02745243_01362</name>
</gene>
<dbReference type="OrthoDB" id="9810250at2"/>
<evidence type="ECO:0000313" key="5">
    <source>
        <dbReference type="Proteomes" id="UP000184301"/>
    </source>
</evidence>
<dbReference type="InterPro" id="IPR001647">
    <property type="entry name" value="HTH_TetR"/>
</dbReference>
<evidence type="ECO:0000259" key="3">
    <source>
        <dbReference type="PROSITE" id="PS50977"/>
    </source>
</evidence>
<proteinExistence type="predicted"/>
<sequence length="179" mass="20846">MDLREKKTKRNITNAFLQLRAQKPLERITIKELAGLAEISKATFYLHYHDIYDLSDTLEKEIIQDILDGLPHADSVLSDTSQFFRELIIAFHAQQHLIEILFSGSRANILPYNIEQGIRQHIFQRNPDLRDDAAFNTRLTYQILGCYYAYTENRHLFGEKQVLDALDQIMQTMMVSPTT</sequence>